<dbReference type="InterPro" id="IPR029062">
    <property type="entry name" value="Class_I_gatase-like"/>
</dbReference>
<feature type="region of interest" description="Disordered" evidence="1">
    <location>
        <begin position="230"/>
        <end position="256"/>
    </location>
</feature>
<dbReference type="Proteomes" id="UP000245771">
    <property type="component" value="Unassembled WGS sequence"/>
</dbReference>
<dbReference type="PANTHER" id="PTHR40469:SF2">
    <property type="entry name" value="GALACTOSE-BINDING DOMAIN-LIKE SUPERFAMILY PROTEIN"/>
    <property type="match status" value="1"/>
</dbReference>
<evidence type="ECO:0000256" key="1">
    <source>
        <dbReference type="SAM" id="MobiDB-lite"/>
    </source>
</evidence>
<organism evidence="3 4">
    <name type="scientific">Meira miltonrushii</name>
    <dbReference type="NCBI Taxonomy" id="1280837"/>
    <lineage>
        <taxon>Eukaryota</taxon>
        <taxon>Fungi</taxon>
        <taxon>Dikarya</taxon>
        <taxon>Basidiomycota</taxon>
        <taxon>Ustilaginomycotina</taxon>
        <taxon>Exobasidiomycetes</taxon>
        <taxon>Exobasidiales</taxon>
        <taxon>Brachybasidiaceae</taxon>
        <taxon>Meira</taxon>
    </lineage>
</organism>
<keyword evidence="3" id="KW-0808">Transferase</keyword>
<keyword evidence="3" id="KW-0315">Glutamine amidotransferase</keyword>
<evidence type="ECO:0000259" key="2">
    <source>
        <dbReference type="Pfam" id="PF06283"/>
    </source>
</evidence>
<sequence length="337" mass="37215">MRRVGLPKSLRLISLLTILAITLIITADIISAEQRVLIYTKTAGFRHASIPNGIKAFEKLGKQHGIHMFNTENEKHFEDEDWVNGWDAMVFLSVSGTMLNDKGAVNMMKYIENGGGYMGVHEACDAMYKSPWYGRLVGAYFDYHPYIQHFTLDVETHDHPSTSFLNKTWEVYDEVYTFNSNPRDLGKKVVLTADSKSFKDPTGPGLSILRKTEGVHPIAWYAEGGLLDEPKHNPGGGVMDTSKTPKNQRGSGGPGRSFYTGLGHTHACWEEKNMVDHVWGGLKWVLDSPTIRSNNATLPASAPGTKFVVHTPSSSASTSNASQTAASTSMKICCSWQ</sequence>
<dbReference type="OrthoDB" id="3482285at2759"/>
<dbReference type="GO" id="GO:0016740">
    <property type="term" value="F:transferase activity"/>
    <property type="evidence" value="ECO:0007669"/>
    <property type="project" value="UniProtKB-KW"/>
</dbReference>
<dbReference type="Gene3D" id="3.40.50.880">
    <property type="match status" value="1"/>
</dbReference>
<keyword evidence="4" id="KW-1185">Reference proteome</keyword>
<dbReference type="InParanoid" id="A0A316V706"/>
<accession>A0A316V706</accession>
<dbReference type="SUPFAM" id="SSF52317">
    <property type="entry name" value="Class I glutamine amidotransferase-like"/>
    <property type="match status" value="1"/>
</dbReference>
<protein>
    <submittedName>
        <fullName evidence="3">Class I glutamine amidotransferase-like protein</fullName>
    </submittedName>
</protein>
<gene>
    <name evidence="3" type="ORF">FA14DRAFT_165546</name>
</gene>
<name>A0A316V706_9BASI</name>
<proteinExistence type="predicted"/>
<dbReference type="RefSeq" id="XP_025353090.1">
    <property type="nucleotide sequence ID" value="XM_025499964.1"/>
</dbReference>
<dbReference type="Pfam" id="PF06283">
    <property type="entry name" value="ThuA"/>
    <property type="match status" value="1"/>
</dbReference>
<feature type="domain" description="ThuA-like" evidence="2">
    <location>
        <begin position="35"/>
        <end position="285"/>
    </location>
</feature>
<dbReference type="EMBL" id="KZ819605">
    <property type="protein sequence ID" value="PWN32788.1"/>
    <property type="molecule type" value="Genomic_DNA"/>
</dbReference>
<evidence type="ECO:0000313" key="3">
    <source>
        <dbReference type="EMBL" id="PWN32788.1"/>
    </source>
</evidence>
<dbReference type="AlphaFoldDB" id="A0A316V706"/>
<dbReference type="PANTHER" id="PTHR40469">
    <property type="entry name" value="SECRETED GLYCOSYL HYDROLASE"/>
    <property type="match status" value="1"/>
</dbReference>
<evidence type="ECO:0000313" key="4">
    <source>
        <dbReference type="Proteomes" id="UP000245771"/>
    </source>
</evidence>
<dbReference type="GeneID" id="37021745"/>
<dbReference type="InterPro" id="IPR029010">
    <property type="entry name" value="ThuA-like"/>
</dbReference>
<reference evidence="3 4" key="1">
    <citation type="journal article" date="2018" name="Mol. Biol. Evol.">
        <title>Broad Genomic Sampling Reveals a Smut Pathogenic Ancestry of the Fungal Clade Ustilaginomycotina.</title>
        <authorList>
            <person name="Kijpornyongpan T."/>
            <person name="Mondo S.J."/>
            <person name="Barry K."/>
            <person name="Sandor L."/>
            <person name="Lee J."/>
            <person name="Lipzen A."/>
            <person name="Pangilinan J."/>
            <person name="LaButti K."/>
            <person name="Hainaut M."/>
            <person name="Henrissat B."/>
            <person name="Grigoriev I.V."/>
            <person name="Spatafora J.W."/>
            <person name="Aime M.C."/>
        </authorList>
    </citation>
    <scope>NUCLEOTIDE SEQUENCE [LARGE SCALE GENOMIC DNA]</scope>
    <source>
        <strain evidence="3 4">MCA 3882</strain>
    </source>
</reference>